<accession>A0A7I9V3L6</accession>
<sequence length="150" mass="16490">MVEAARDRLVGTWELVEYSITSDAGRVHRPLGPNTTGLIMYTADGHMSAQLMNPDRAPFAGPDVHAGTSDELAAAAGGYLAYSGRYRLEDDGLTVHHLVAASLFPNWVGTDRVRRIRLRTERNLALGAEPFRRNGVVWDPAVVWRRAAAH</sequence>
<dbReference type="Proteomes" id="UP000444960">
    <property type="component" value="Unassembled WGS sequence"/>
</dbReference>
<dbReference type="Pfam" id="PF13924">
    <property type="entry name" value="Lipocalin_5"/>
    <property type="match status" value="1"/>
</dbReference>
<name>A0A7I9V3L6_9ACTN</name>
<evidence type="ECO:0000313" key="3">
    <source>
        <dbReference type="Proteomes" id="UP000444960"/>
    </source>
</evidence>
<reference evidence="3" key="1">
    <citation type="submission" date="2019-06" db="EMBL/GenBank/DDBJ databases">
        <title>Gordonia isolated from sludge of a wastewater treatment plant.</title>
        <authorList>
            <person name="Tamura T."/>
            <person name="Aoyama K."/>
            <person name="Kang Y."/>
            <person name="Saito S."/>
            <person name="Akiyama N."/>
            <person name="Yazawa K."/>
            <person name="Gonoi T."/>
            <person name="Mikami Y."/>
        </authorList>
    </citation>
    <scope>NUCLEOTIDE SEQUENCE [LARGE SCALE GENOMIC DNA]</scope>
    <source>
        <strain evidence="3">NBRC 107696</strain>
    </source>
</reference>
<evidence type="ECO:0000259" key="1">
    <source>
        <dbReference type="Pfam" id="PF13924"/>
    </source>
</evidence>
<evidence type="ECO:0000313" key="2">
    <source>
        <dbReference type="EMBL" id="GEE00015.1"/>
    </source>
</evidence>
<proteinExistence type="predicted"/>
<dbReference type="InterPro" id="IPR024311">
    <property type="entry name" value="Lipocalin-like"/>
</dbReference>
<dbReference type="AlphaFoldDB" id="A0A7I9V3L6"/>
<organism evidence="2 3">
    <name type="scientific">Gordonia spumicola</name>
    <dbReference type="NCBI Taxonomy" id="589161"/>
    <lineage>
        <taxon>Bacteria</taxon>
        <taxon>Bacillati</taxon>
        <taxon>Actinomycetota</taxon>
        <taxon>Actinomycetes</taxon>
        <taxon>Mycobacteriales</taxon>
        <taxon>Gordoniaceae</taxon>
        <taxon>Gordonia</taxon>
    </lineage>
</organism>
<feature type="domain" description="Lipocalin-like" evidence="1">
    <location>
        <begin position="10"/>
        <end position="146"/>
    </location>
</feature>
<keyword evidence="3" id="KW-1185">Reference proteome</keyword>
<dbReference type="EMBL" id="BJOV01000002">
    <property type="protein sequence ID" value="GEE00015.1"/>
    <property type="molecule type" value="Genomic_DNA"/>
</dbReference>
<protein>
    <recommendedName>
        <fullName evidence="1">Lipocalin-like domain-containing protein</fullName>
    </recommendedName>
</protein>
<gene>
    <name evidence="2" type="ORF">nbrc107696_04610</name>
</gene>
<comment type="caution">
    <text evidence="2">The sequence shown here is derived from an EMBL/GenBank/DDBJ whole genome shotgun (WGS) entry which is preliminary data.</text>
</comment>